<evidence type="ECO:0000256" key="6">
    <source>
        <dbReference type="ARBA" id="ARBA00023002"/>
    </source>
</evidence>
<evidence type="ECO:0000313" key="16">
    <source>
        <dbReference type="EMBL" id="KZS98192.1"/>
    </source>
</evidence>
<dbReference type="GO" id="GO:0042744">
    <property type="term" value="P:hydrogen peroxide catabolic process"/>
    <property type="evidence" value="ECO:0007669"/>
    <property type="project" value="TreeGrafter"/>
</dbReference>
<dbReference type="InterPro" id="IPR044831">
    <property type="entry name" value="Ccp1-like"/>
</dbReference>
<evidence type="ECO:0000256" key="2">
    <source>
        <dbReference type="ARBA" id="ARBA00022559"/>
    </source>
</evidence>
<dbReference type="PRINTS" id="PR00458">
    <property type="entry name" value="PEROXIDASE"/>
</dbReference>
<feature type="binding site" evidence="11">
    <location>
        <position position="219"/>
    </location>
    <ligand>
        <name>Ca(2+)</name>
        <dbReference type="ChEBI" id="CHEBI:29108"/>
        <label>2</label>
    </ligand>
</feature>
<dbReference type="InterPro" id="IPR010255">
    <property type="entry name" value="Haem_peroxidase_sf"/>
</dbReference>
<comment type="similarity">
    <text evidence="1 14">Belongs to the peroxidase family. Ligninase subfamily.</text>
</comment>
<proteinExistence type="inferred from homology"/>
<dbReference type="PANTHER" id="PTHR31356">
    <property type="entry name" value="THYLAKOID LUMENAL 29 KDA PROTEIN, CHLOROPLASTIC-RELATED"/>
    <property type="match status" value="1"/>
</dbReference>
<evidence type="ECO:0000256" key="11">
    <source>
        <dbReference type="PIRSR" id="PIRSR601621-2"/>
    </source>
</evidence>
<dbReference type="InterPro" id="IPR002016">
    <property type="entry name" value="Haem_peroxidase"/>
</dbReference>
<name>A0A164ZXC6_9AGAM</name>
<feature type="chain" id="PRO_5007748276" description="Peroxidase" evidence="14">
    <location>
        <begin position="19"/>
        <end position="380"/>
    </location>
</feature>
<dbReference type="Pfam" id="PF00141">
    <property type="entry name" value="peroxidase"/>
    <property type="match status" value="1"/>
</dbReference>
<feature type="binding site" evidence="11">
    <location>
        <position position="217"/>
    </location>
    <ligand>
        <name>Ca(2+)</name>
        <dbReference type="ChEBI" id="CHEBI:29108"/>
        <label>2</label>
    </ligand>
</feature>
<evidence type="ECO:0000256" key="9">
    <source>
        <dbReference type="ARBA" id="ARBA00023180"/>
    </source>
</evidence>
<keyword evidence="2 14" id="KW-0575">Peroxidase</keyword>
<feature type="domain" description="Plant heme peroxidase family profile" evidence="15">
    <location>
        <begin position="65"/>
        <end position="349"/>
    </location>
</feature>
<dbReference type="SMR" id="A0A164ZXC6"/>
<feature type="binding site" evidence="11">
    <location>
        <position position="89"/>
    </location>
    <ligand>
        <name>Ca(2+)</name>
        <dbReference type="ChEBI" id="CHEBI:29108"/>
        <label>1</label>
    </ligand>
</feature>
<dbReference type="GO" id="GO:0046872">
    <property type="term" value="F:metal ion binding"/>
    <property type="evidence" value="ECO:0007669"/>
    <property type="project" value="UniProtKB-UniRule"/>
</dbReference>
<dbReference type="InterPro" id="IPR024589">
    <property type="entry name" value="Ligninase_C"/>
</dbReference>
<dbReference type="Proteomes" id="UP000076722">
    <property type="component" value="Unassembled WGS sequence"/>
</dbReference>
<evidence type="ECO:0000256" key="7">
    <source>
        <dbReference type="ARBA" id="ARBA00023004"/>
    </source>
</evidence>
<feature type="binding site" evidence="11">
    <location>
        <position position="93"/>
    </location>
    <ligand>
        <name>Ca(2+)</name>
        <dbReference type="ChEBI" id="CHEBI:29108"/>
        <label>1</label>
    </ligand>
</feature>
<keyword evidence="3 11" id="KW-0349">Heme</keyword>
<evidence type="ECO:0000259" key="15">
    <source>
        <dbReference type="PROSITE" id="PS50873"/>
    </source>
</evidence>
<feature type="binding site" evidence="11">
    <location>
        <position position="200"/>
    </location>
    <ligand>
        <name>Ca(2+)</name>
        <dbReference type="ChEBI" id="CHEBI:29108"/>
        <label>2</label>
    </ligand>
</feature>
<dbReference type="InterPro" id="IPR019794">
    <property type="entry name" value="Peroxidases_AS"/>
</dbReference>
<feature type="binding site" description="axial binding residue" evidence="11">
    <location>
        <position position="199"/>
    </location>
    <ligand>
        <name>heme b</name>
        <dbReference type="ChEBI" id="CHEBI:60344"/>
    </ligand>
    <ligandPart>
        <name>Fe</name>
        <dbReference type="ChEBI" id="CHEBI:18248"/>
    </ligandPart>
</feature>
<reference evidence="16 17" key="1">
    <citation type="journal article" date="2016" name="Mol. Biol. Evol.">
        <title>Comparative Genomics of Early-Diverging Mushroom-Forming Fungi Provides Insights into the Origins of Lignocellulose Decay Capabilities.</title>
        <authorList>
            <person name="Nagy L.G."/>
            <person name="Riley R."/>
            <person name="Tritt A."/>
            <person name="Adam C."/>
            <person name="Daum C."/>
            <person name="Floudas D."/>
            <person name="Sun H."/>
            <person name="Yadav J.S."/>
            <person name="Pangilinan J."/>
            <person name="Larsson K.H."/>
            <person name="Matsuura K."/>
            <person name="Barry K."/>
            <person name="Labutti K."/>
            <person name="Kuo R."/>
            <person name="Ohm R.A."/>
            <person name="Bhattacharya S.S."/>
            <person name="Shirouzu T."/>
            <person name="Yoshinaga Y."/>
            <person name="Martin F.M."/>
            <person name="Grigoriev I.V."/>
            <person name="Hibbett D.S."/>
        </authorList>
    </citation>
    <scope>NUCLEOTIDE SEQUENCE [LARGE SCALE GENOMIC DNA]</scope>
    <source>
        <strain evidence="16 17">HHB9708</strain>
    </source>
</reference>
<sequence length="380" mass="39867">MALRTLLALATLATAVSAANYKRVTCPDGVNTATNEACCVFFALRDDLQENLFDNQCGEDAHEALRLTFHDAIAFSPALTAQGKFGGGGADGSQIQFPDIEPNFHANLGISDSVDALTPFLATHNVTAGDLIQFAGAVGLTNCPGAPRLQFLAGRPPAVAPAPDGLIPEPIDNLDSIFARMLDGGGFTPADVVALIASHSVARSDHVDPTIQAVPFDSTPFVFDTQIFVEVQLRGIGFPGTGGNVGEAESPLPLSDDEDVGEMRLLSDSNFARDSRTACTWQGFVGQQEKMQTAFAEVMSRLAVIGHNPADLVDCSEVIPPASTVAFKGAHFPATQSQADVEQACATTPFPVLPADPGKATLIPHCPDGSEDDCDEDDDS</sequence>
<dbReference type="GO" id="GO:0034599">
    <property type="term" value="P:cellular response to oxidative stress"/>
    <property type="evidence" value="ECO:0007669"/>
    <property type="project" value="InterPro"/>
</dbReference>
<dbReference type="PROSITE" id="PS00436">
    <property type="entry name" value="PEROXIDASE_2"/>
    <property type="match status" value="1"/>
</dbReference>
<dbReference type="GO" id="GO:0000302">
    <property type="term" value="P:response to reactive oxygen species"/>
    <property type="evidence" value="ECO:0007669"/>
    <property type="project" value="TreeGrafter"/>
</dbReference>
<feature type="site" description="Transition state stabilizer" evidence="12">
    <location>
        <position position="66"/>
    </location>
</feature>
<keyword evidence="8 13" id="KW-1015">Disulfide bond</keyword>
<dbReference type="Pfam" id="PF11895">
    <property type="entry name" value="Peroxidase_ext"/>
    <property type="match status" value="1"/>
</dbReference>
<dbReference type="EMBL" id="KV419395">
    <property type="protein sequence ID" value="KZS98192.1"/>
    <property type="molecule type" value="Genomic_DNA"/>
</dbReference>
<comment type="cofactor">
    <cofactor evidence="11 14">
        <name>Ca(2+)</name>
        <dbReference type="ChEBI" id="CHEBI:29108"/>
    </cofactor>
    <text evidence="11 14">Binds 2 calcium ions per subunit.</text>
</comment>
<dbReference type="GO" id="GO:0020037">
    <property type="term" value="F:heme binding"/>
    <property type="evidence" value="ECO:0007669"/>
    <property type="project" value="UniProtKB-UniRule"/>
</dbReference>
<keyword evidence="11 14" id="KW-0106">Calcium</keyword>
<keyword evidence="7 11" id="KW-0408">Iron</keyword>
<feature type="binding site" evidence="11">
    <location>
        <position position="71"/>
    </location>
    <ligand>
        <name>Ca(2+)</name>
        <dbReference type="ChEBI" id="CHEBI:29108"/>
        <label>1</label>
    </ligand>
</feature>
<dbReference type="PROSITE" id="PS00435">
    <property type="entry name" value="PEROXIDASE_1"/>
    <property type="match status" value="1"/>
</dbReference>
<dbReference type="SUPFAM" id="SSF48113">
    <property type="entry name" value="Heme-dependent peroxidases"/>
    <property type="match status" value="1"/>
</dbReference>
<keyword evidence="5 14" id="KW-0732">Signal</keyword>
<feature type="signal peptide" evidence="14">
    <location>
        <begin position="1"/>
        <end position="18"/>
    </location>
</feature>
<feature type="binding site" evidence="11">
    <location>
        <position position="91"/>
    </location>
    <ligand>
        <name>Ca(2+)</name>
        <dbReference type="ChEBI" id="CHEBI:29108"/>
        <label>1</label>
    </ligand>
</feature>
<evidence type="ECO:0000313" key="17">
    <source>
        <dbReference type="Proteomes" id="UP000076722"/>
    </source>
</evidence>
<dbReference type="PRINTS" id="PR00462">
    <property type="entry name" value="LIGNINASE"/>
</dbReference>
<feature type="disulfide bond" evidence="13">
    <location>
        <begin position="26"/>
        <end position="39"/>
    </location>
</feature>
<feature type="disulfide bond" evidence="13">
    <location>
        <begin position="279"/>
        <end position="345"/>
    </location>
</feature>
<dbReference type="InterPro" id="IPR001621">
    <property type="entry name" value="Ligninase"/>
</dbReference>
<dbReference type="Gene3D" id="1.10.520.10">
    <property type="match status" value="1"/>
</dbReference>
<evidence type="ECO:0000256" key="13">
    <source>
        <dbReference type="PIRSR" id="PIRSR601621-4"/>
    </source>
</evidence>
<dbReference type="OrthoDB" id="2113341at2759"/>
<evidence type="ECO:0000256" key="10">
    <source>
        <dbReference type="PIRSR" id="PIRSR601621-1"/>
    </source>
</evidence>
<evidence type="ECO:0000256" key="14">
    <source>
        <dbReference type="RuleBase" id="RU363051"/>
    </source>
</evidence>
<keyword evidence="4 11" id="KW-0479">Metal-binding</keyword>
<dbReference type="CDD" id="cd00692">
    <property type="entry name" value="ligninase"/>
    <property type="match status" value="1"/>
</dbReference>
<dbReference type="Gene3D" id="1.10.420.10">
    <property type="entry name" value="Peroxidase, domain 2"/>
    <property type="match status" value="1"/>
</dbReference>
<evidence type="ECO:0000256" key="3">
    <source>
        <dbReference type="ARBA" id="ARBA00022617"/>
    </source>
</evidence>
<dbReference type="GO" id="GO:0004601">
    <property type="term" value="F:peroxidase activity"/>
    <property type="evidence" value="ECO:0007669"/>
    <property type="project" value="UniProtKB-KW"/>
</dbReference>
<dbReference type="EC" id="1.11.1.-" evidence="14"/>
<keyword evidence="17" id="KW-1185">Reference proteome</keyword>
<dbReference type="STRING" id="1314777.A0A164ZXC6"/>
<keyword evidence="6 14" id="KW-0560">Oxidoreductase</keyword>
<feature type="active site" description="Proton acceptor" evidence="10">
    <location>
        <position position="70"/>
    </location>
</feature>
<evidence type="ECO:0000256" key="12">
    <source>
        <dbReference type="PIRSR" id="PIRSR601621-3"/>
    </source>
</evidence>
<evidence type="ECO:0000256" key="1">
    <source>
        <dbReference type="ARBA" id="ARBA00006089"/>
    </source>
</evidence>
<dbReference type="AlphaFoldDB" id="A0A164ZXC6"/>
<feature type="disulfide bond" evidence="13">
    <location>
        <begin position="38"/>
        <end position="315"/>
    </location>
</feature>
<evidence type="ECO:0000256" key="8">
    <source>
        <dbReference type="ARBA" id="ARBA00023157"/>
    </source>
</evidence>
<evidence type="ECO:0000256" key="4">
    <source>
        <dbReference type="ARBA" id="ARBA00022723"/>
    </source>
</evidence>
<gene>
    <name evidence="16" type="ORF">SISNIDRAFT_472249</name>
</gene>
<feature type="disulfide bond" evidence="13">
    <location>
        <begin position="57"/>
        <end position="143"/>
    </location>
</feature>
<dbReference type="InterPro" id="IPR019793">
    <property type="entry name" value="Peroxidases_heam-ligand_BS"/>
</dbReference>
<evidence type="ECO:0000256" key="5">
    <source>
        <dbReference type="ARBA" id="ARBA00022729"/>
    </source>
</evidence>
<organism evidence="16 17">
    <name type="scientific">Sistotremastrum niveocremeum HHB9708</name>
    <dbReference type="NCBI Taxonomy" id="1314777"/>
    <lineage>
        <taxon>Eukaryota</taxon>
        <taxon>Fungi</taxon>
        <taxon>Dikarya</taxon>
        <taxon>Basidiomycota</taxon>
        <taxon>Agaricomycotina</taxon>
        <taxon>Agaricomycetes</taxon>
        <taxon>Sistotremastrales</taxon>
        <taxon>Sistotremastraceae</taxon>
        <taxon>Sertulicium</taxon>
        <taxon>Sertulicium niveocremeum</taxon>
    </lineage>
</organism>
<protein>
    <recommendedName>
        <fullName evidence="14">Peroxidase</fullName>
        <ecNumber evidence="14">1.11.1.-</ecNumber>
    </recommendedName>
</protein>
<comment type="cofactor">
    <cofactor evidence="11">
        <name>heme b</name>
        <dbReference type="ChEBI" id="CHEBI:60344"/>
    </cofactor>
    <text evidence="11">Binds 1 heme b (iron(II)-protoporphyrin IX) group per subunit.</text>
</comment>
<keyword evidence="9" id="KW-0325">Glycoprotein</keyword>
<feature type="binding site" evidence="11">
    <location>
        <position position="224"/>
    </location>
    <ligand>
        <name>Ca(2+)</name>
        <dbReference type="ChEBI" id="CHEBI:29108"/>
        <label>2</label>
    </ligand>
</feature>
<dbReference type="PROSITE" id="PS50873">
    <property type="entry name" value="PEROXIDASE_4"/>
    <property type="match status" value="1"/>
</dbReference>
<dbReference type="PANTHER" id="PTHR31356:SF66">
    <property type="entry name" value="CATALASE-PEROXIDASE"/>
    <property type="match status" value="1"/>
</dbReference>
<accession>A0A164ZXC6</accession>